<comment type="subcellular location">
    <subcellularLocation>
        <location evidence="1">Membrane</location>
        <topology evidence="1">Multi-pass membrane protein</topology>
    </subcellularLocation>
</comment>
<feature type="transmembrane region" description="Helical" evidence="5">
    <location>
        <begin position="305"/>
        <end position="328"/>
    </location>
</feature>
<gene>
    <name evidence="6" type="ORF">SO694_00019275</name>
</gene>
<feature type="transmembrane region" description="Helical" evidence="5">
    <location>
        <begin position="193"/>
        <end position="213"/>
    </location>
</feature>
<protein>
    <recommendedName>
        <fullName evidence="8">Sugar phosphate transporter domain-containing protein</fullName>
    </recommendedName>
</protein>
<sequence length="405" mass="40891">MLKDKKRRLVDLHCDSPGHVLASYGSVRQRPPDCGRGAPMSPASAPRTPALRIAAAVFAYGALSIGMTLVFKRALSLFAYPCLLVAATFAVEAAAVRAWSGAPGGGDGNGRSLFLIACCVGGEVALSNAGLMLLSVAAHTMIKACTPVFVLLAALVLKLEAPSWTALAIVATISLGTALCSVGRHGADDSRRAAAAQALGAGLTVAAGAVGGLRWGLTQLATQKAATVVRPKELVARTLPWSAAFLGVVAAALDAPRLWADAAAERLDGLGPDLFGHVALLSLLLALGGLCLLRVEVTLVSMTSSLSLSIAAVAKELLLVVVSVAGLGDSISRLNAAGFALTGCGVVAYNAYKLARPAGDASPAPPSLLRATSAAYRRVPVDDAAAPLDVEAAGNGPPLDAAASL</sequence>
<evidence type="ECO:0000256" key="1">
    <source>
        <dbReference type="ARBA" id="ARBA00004141"/>
    </source>
</evidence>
<feature type="transmembrane region" description="Helical" evidence="5">
    <location>
        <begin position="334"/>
        <end position="352"/>
    </location>
</feature>
<feature type="transmembrane region" description="Helical" evidence="5">
    <location>
        <begin position="112"/>
        <end position="134"/>
    </location>
</feature>
<proteinExistence type="predicted"/>
<organism evidence="6 7">
    <name type="scientific">Aureococcus anophagefferens</name>
    <name type="common">Harmful bloom alga</name>
    <dbReference type="NCBI Taxonomy" id="44056"/>
    <lineage>
        <taxon>Eukaryota</taxon>
        <taxon>Sar</taxon>
        <taxon>Stramenopiles</taxon>
        <taxon>Ochrophyta</taxon>
        <taxon>Pelagophyceae</taxon>
        <taxon>Pelagomonadales</taxon>
        <taxon>Pelagomonadaceae</taxon>
        <taxon>Aureococcus</taxon>
    </lineage>
</organism>
<evidence type="ECO:0000256" key="3">
    <source>
        <dbReference type="ARBA" id="ARBA00022989"/>
    </source>
</evidence>
<dbReference type="PANTHER" id="PTHR11132">
    <property type="entry name" value="SOLUTE CARRIER FAMILY 35"/>
    <property type="match status" value="1"/>
</dbReference>
<comment type="caution">
    <text evidence="6">The sequence shown here is derived from an EMBL/GenBank/DDBJ whole genome shotgun (WGS) entry which is preliminary data.</text>
</comment>
<evidence type="ECO:0000256" key="4">
    <source>
        <dbReference type="ARBA" id="ARBA00023136"/>
    </source>
</evidence>
<evidence type="ECO:0000313" key="6">
    <source>
        <dbReference type="EMBL" id="KAK7241862.1"/>
    </source>
</evidence>
<feature type="transmembrane region" description="Helical" evidence="5">
    <location>
        <begin position="50"/>
        <end position="71"/>
    </location>
</feature>
<evidence type="ECO:0000256" key="2">
    <source>
        <dbReference type="ARBA" id="ARBA00022692"/>
    </source>
</evidence>
<keyword evidence="7" id="KW-1185">Reference proteome</keyword>
<reference evidence="6 7" key="1">
    <citation type="submission" date="2024-03" db="EMBL/GenBank/DDBJ databases">
        <title>Aureococcus anophagefferens CCMP1851 and Kratosvirus quantuckense: Draft genome of a second virus-susceptible host strain in the model system.</title>
        <authorList>
            <person name="Chase E."/>
            <person name="Truchon A.R."/>
            <person name="Schepens W."/>
            <person name="Wilhelm S.W."/>
        </authorList>
    </citation>
    <scope>NUCLEOTIDE SEQUENCE [LARGE SCALE GENOMIC DNA]</scope>
    <source>
        <strain evidence="6 7">CCMP1851</strain>
    </source>
</reference>
<evidence type="ECO:0008006" key="8">
    <source>
        <dbReference type="Google" id="ProtNLM"/>
    </source>
</evidence>
<keyword evidence="2 5" id="KW-0812">Transmembrane</keyword>
<evidence type="ECO:0000256" key="5">
    <source>
        <dbReference type="SAM" id="Phobius"/>
    </source>
</evidence>
<feature type="transmembrane region" description="Helical" evidence="5">
    <location>
        <begin position="234"/>
        <end position="254"/>
    </location>
</feature>
<name>A0ABR1G022_AURAN</name>
<keyword evidence="4 5" id="KW-0472">Membrane</keyword>
<evidence type="ECO:0000313" key="7">
    <source>
        <dbReference type="Proteomes" id="UP001363151"/>
    </source>
</evidence>
<feature type="transmembrane region" description="Helical" evidence="5">
    <location>
        <begin position="77"/>
        <end position="100"/>
    </location>
</feature>
<feature type="transmembrane region" description="Helical" evidence="5">
    <location>
        <begin position="274"/>
        <end position="293"/>
    </location>
</feature>
<keyword evidence="3 5" id="KW-1133">Transmembrane helix</keyword>
<dbReference type="InterPro" id="IPR050186">
    <property type="entry name" value="TPT_transporter"/>
</dbReference>
<dbReference type="Proteomes" id="UP001363151">
    <property type="component" value="Unassembled WGS sequence"/>
</dbReference>
<dbReference type="EMBL" id="JBBJCI010000152">
    <property type="protein sequence ID" value="KAK7241862.1"/>
    <property type="molecule type" value="Genomic_DNA"/>
</dbReference>
<accession>A0ABR1G022</accession>